<accession>A0AC35GGP6</accession>
<dbReference type="WBParaSite" id="PS1159_v2.g4838.t1">
    <property type="protein sequence ID" value="PS1159_v2.g4838.t1"/>
    <property type="gene ID" value="PS1159_v2.g4838"/>
</dbReference>
<name>A0AC35GGP6_9BILA</name>
<evidence type="ECO:0000313" key="2">
    <source>
        <dbReference type="WBParaSite" id="PS1159_v2.g4838.t1"/>
    </source>
</evidence>
<reference evidence="2" key="1">
    <citation type="submission" date="2022-11" db="UniProtKB">
        <authorList>
            <consortium name="WormBaseParasite"/>
        </authorList>
    </citation>
    <scope>IDENTIFICATION</scope>
</reference>
<dbReference type="Proteomes" id="UP000887580">
    <property type="component" value="Unplaced"/>
</dbReference>
<proteinExistence type="predicted"/>
<sequence length="302" mass="32709">MVVGSNFPHSRKKTLYVGGLSNEVDEKLLTAAFITFGEIVGVSVPVNYETGKSRGFGFVEFVSSEDAAAAIDNMHQSEMFGRTISCNFARPPTTSEVSSRPVWADNEWLKKYGTGGQSEDAETEKGDAVAQPSTGPTKELPKVYMGIKIGSRHVGRVVFALRSDVVPRTAENFRALCTGEKGFGFQGSVFHRIIPKFMIQGGDFTKGDGTGGKSIYGTKFDDENFTLKHVMPGILSMANAGANTNGSQFFITTEITPWLDNKHVVFGHVVEGMNIVRQMEEKGSSSGKPTAQIVIDECGQVD</sequence>
<organism evidence="1 2">
    <name type="scientific">Panagrolaimus sp. PS1159</name>
    <dbReference type="NCBI Taxonomy" id="55785"/>
    <lineage>
        <taxon>Eukaryota</taxon>
        <taxon>Metazoa</taxon>
        <taxon>Ecdysozoa</taxon>
        <taxon>Nematoda</taxon>
        <taxon>Chromadorea</taxon>
        <taxon>Rhabditida</taxon>
        <taxon>Tylenchina</taxon>
        <taxon>Panagrolaimomorpha</taxon>
        <taxon>Panagrolaimoidea</taxon>
        <taxon>Panagrolaimidae</taxon>
        <taxon>Panagrolaimus</taxon>
    </lineage>
</organism>
<protein>
    <submittedName>
        <fullName evidence="2">Peptidyl-prolyl cis-trans isomerase E</fullName>
    </submittedName>
</protein>
<evidence type="ECO:0000313" key="1">
    <source>
        <dbReference type="Proteomes" id="UP000887580"/>
    </source>
</evidence>